<feature type="region of interest" description="Disordered" evidence="1">
    <location>
        <begin position="401"/>
        <end position="620"/>
    </location>
</feature>
<dbReference type="Proteomes" id="UP000693970">
    <property type="component" value="Unassembled WGS sequence"/>
</dbReference>
<feature type="compositionally biased region" description="Basic and acidic residues" evidence="1">
    <location>
        <begin position="301"/>
        <end position="328"/>
    </location>
</feature>
<proteinExistence type="predicted"/>
<reference evidence="3" key="1">
    <citation type="journal article" date="2021" name="Sci. Rep.">
        <title>Diploid genomic architecture of Nitzschia inconspicua, an elite biomass production diatom.</title>
        <authorList>
            <person name="Oliver A."/>
            <person name="Podell S."/>
            <person name="Pinowska A."/>
            <person name="Traller J.C."/>
            <person name="Smith S.R."/>
            <person name="McClure R."/>
            <person name="Beliaev A."/>
            <person name="Bohutskyi P."/>
            <person name="Hill E.A."/>
            <person name="Rabines A."/>
            <person name="Zheng H."/>
            <person name="Allen L.Z."/>
            <person name="Kuo A."/>
            <person name="Grigoriev I.V."/>
            <person name="Allen A.E."/>
            <person name="Hazlebeck D."/>
            <person name="Allen E.E."/>
        </authorList>
    </citation>
    <scope>NUCLEOTIDE SEQUENCE</scope>
    <source>
        <strain evidence="3">Hildebrandi</strain>
    </source>
</reference>
<evidence type="ECO:0000313" key="3">
    <source>
        <dbReference type="EMBL" id="KAG7351404.1"/>
    </source>
</evidence>
<feature type="region of interest" description="Disordered" evidence="1">
    <location>
        <begin position="212"/>
        <end position="244"/>
    </location>
</feature>
<evidence type="ECO:0000313" key="4">
    <source>
        <dbReference type="Proteomes" id="UP000693970"/>
    </source>
</evidence>
<dbReference type="PROSITE" id="PS50003">
    <property type="entry name" value="PH_DOMAIN"/>
    <property type="match status" value="1"/>
</dbReference>
<evidence type="ECO:0000256" key="1">
    <source>
        <dbReference type="SAM" id="MobiDB-lite"/>
    </source>
</evidence>
<dbReference type="EMBL" id="JAGRRH010000018">
    <property type="protein sequence ID" value="KAG7351404.1"/>
    <property type="molecule type" value="Genomic_DNA"/>
</dbReference>
<feature type="region of interest" description="Disordered" evidence="1">
    <location>
        <begin position="283"/>
        <end position="371"/>
    </location>
</feature>
<accession>A0A9K3PNE9</accession>
<feature type="region of interest" description="Disordered" evidence="1">
    <location>
        <begin position="136"/>
        <end position="171"/>
    </location>
</feature>
<feature type="compositionally biased region" description="Low complexity" evidence="1">
    <location>
        <begin position="539"/>
        <end position="569"/>
    </location>
</feature>
<feature type="compositionally biased region" description="Low complexity" evidence="1">
    <location>
        <begin position="222"/>
        <end position="240"/>
    </location>
</feature>
<dbReference type="PANTHER" id="PTHR38758:SF1">
    <property type="entry name" value="PROTEIN, PUTATIVE-RELATED"/>
    <property type="match status" value="1"/>
</dbReference>
<keyword evidence="4" id="KW-1185">Reference proteome</keyword>
<feature type="compositionally biased region" description="Polar residues" evidence="1">
    <location>
        <begin position="162"/>
        <end position="171"/>
    </location>
</feature>
<feature type="compositionally biased region" description="Basic and acidic residues" evidence="1">
    <location>
        <begin position="488"/>
        <end position="503"/>
    </location>
</feature>
<name>A0A9K3PNE9_9STRA</name>
<reference evidence="3" key="2">
    <citation type="submission" date="2021-04" db="EMBL/GenBank/DDBJ databases">
        <authorList>
            <person name="Podell S."/>
        </authorList>
    </citation>
    <scope>NUCLEOTIDE SEQUENCE</scope>
    <source>
        <strain evidence="3">Hildebrandi</strain>
    </source>
</reference>
<feature type="compositionally biased region" description="Basic and acidic residues" evidence="1">
    <location>
        <begin position="337"/>
        <end position="371"/>
    </location>
</feature>
<organism evidence="3 4">
    <name type="scientific">Nitzschia inconspicua</name>
    <dbReference type="NCBI Taxonomy" id="303405"/>
    <lineage>
        <taxon>Eukaryota</taxon>
        <taxon>Sar</taxon>
        <taxon>Stramenopiles</taxon>
        <taxon>Ochrophyta</taxon>
        <taxon>Bacillariophyta</taxon>
        <taxon>Bacillariophyceae</taxon>
        <taxon>Bacillariophycidae</taxon>
        <taxon>Bacillariales</taxon>
        <taxon>Bacillariaceae</taxon>
        <taxon>Nitzschia</taxon>
    </lineage>
</organism>
<sequence length="823" mass="94905">MDPTKPYFQQPTNKQSSLVAIGWIEQYRKSKMRYVWKEVLASLVQGQKPGEETTLWIQREFVNATTMQNELEPLHQIPLKMVENIILKEDTTDNQFALRIYNSTDEFVFRCADSPVDSLRWVQMLKKFVAASKGKPSTKFDEKMEAPPAPPDLFDQDHHQQHTAGSVSSNSSNMTIRELRAICHGAGINTAGMERPQLEEAADEVRRRGTFFSHNGSTQQHSLPFSTPAPSSAPPYFSQPHSTGTSLSASIHELRAICHGAGINTAGMERKELEAAAENVKRRGTFFDPPPPGMHAPSSDAWRHEEKKRRQDRQAAMERQKQQEDIQRKAAAAAAAEEQRKRSEQARRKAEEQARLQAMEQERQRKLEQEARQRALAAEQERQRKLEEEARIRKIMAEQEQRRKLEEETRKRALAAEQERQRKLEEDARRRALAAEQERQRKLEEEARRRALAVEQERQRRLAEEAMKRAAEEESRRRAAAAASEQLRWQRAEEERQKAAAEQHRHHQEQQAAWQWQQEEEKKRRQADQWAQMPSTHAHQQSSWNSSQQNSNNRQQHHWNPPQAQQHASSQHHPRAPPQQQQQYSSRQHHPRAPPPQQQHQQSSSPASKKYAAMANGTNGDDQATMTKLKHGILLQWALQPPQMQMLRSIDVLITTIHSIFPPALGVPGHSYFQKWKPLQRNDIVAASGLPDDEKLKKSVRKIRFFLHPDKLPNDLTEEQKFMTKMLWDITSDAWEEHEKKKEDLGLDCSADNSNSKDWNSPITQKSPEVMARLAEERLEPKLINVVLWKISKAKPNFGITSSDMVNTSAFRHISLPNFVAEG</sequence>
<feature type="compositionally biased region" description="Polar residues" evidence="1">
    <location>
        <begin position="212"/>
        <end position="221"/>
    </location>
</feature>
<dbReference type="InterPro" id="IPR001849">
    <property type="entry name" value="PH_domain"/>
</dbReference>
<dbReference type="OrthoDB" id="47455at2759"/>
<feature type="compositionally biased region" description="Basic and acidic residues" evidence="1">
    <location>
        <begin position="436"/>
        <end position="449"/>
    </location>
</feature>
<feature type="compositionally biased region" description="Low complexity" evidence="1">
    <location>
        <begin position="598"/>
        <end position="608"/>
    </location>
</feature>
<feature type="compositionally biased region" description="Basic and acidic residues" evidence="1">
    <location>
        <begin position="401"/>
        <end position="411"/>
    </location>
</feature>
<comment type="caution">
    <text evidence="3">The sequence shown here is derived from an EMBL/GenBank/DDBJ whole genome shotgun (WGS) entry which is preliminary data.</text>
</comment>
<feature type="domain" description="PH" evidence="2">
    <location>
        <begin position="17"/>
        <end position="130"/>
    </location>
</feature>
<feature type="compositionally biased region" description="Basic and acidic residues" evidence="1">
    <location>
        <begin position="417"/>
        <end position="430"/>
    </location>
</feature>
<protein>
    <recommendedName>
        <fullName evidence="2">PH domain-containing protein</fullName>
    </recommendedName>
</protein>
<gene>
    <name evidence="3" type="ORF">IV203_010764</name>
</gene>
<dbReference type="PANTHER" id="PTHR38758">
    <property type="entry name" value="PUTATIVE-RELATED"/>
    <property type="match status" value="1"/>
</dbReference>
<dbReference type="AlphaFoldDB" id="A0A9K3PNE9"/>
<feature type="compositionally biased region" description="Basic and acidic residues" evidence="1">
    <location>
        <begin position="455"/>
        <end position="477"/>
    </location>
</feature>
<evidence type="ECO:0000259" key="2">
    <source>
        <dbReference type="PROSITE" id="PS50003"/>
    </source>
</evidence>